<name>A0ABW2GJS2_9ACTN</name>
<feature type="compositionally biased region" description="Basic and acidic residues" evidence="8">
    <location>
        <begin position="25"/>
        <end position="36"/>
    </location>
</feature>
<sequence length="436" mass="46160">MSKMSDELESLRKRAARFAARRRAEAERRAAERDVTVTEPPLGSEPVEPAPPPAERADPALAIPWGMRVAAEAGWRLLVFAGVLYVLMRVVSTVSLVVIAFSAGLLITALFQPTVARLHKMGVAQGLATALTVLGGFVAIGLIGWFVTWQVMENADQLTDKVQHAIEDGRKWLAEGPFKVSETQINDIAGNLSNWLGENTSEVTSKGLEGVSYFIEFLSGAAIAAFTTIFLLYDGKRIWRWTLNFVPREARSAVAGAGPRVWNTLTGYVRGTVLVALVDAVFIGGGLYLLDVPLAVPLGVLVFLFSFVPLVGALVSGAVAVVIAFVTNGIVTALLALGVVLLVQQIEGHVLQPFILGRMVRVHPLAVVLSVATGTLVAGIAGAVVAVPLVAVLNTAVGYLRAYHREQLARREGVSPGPHGSTRVDVSPAAGGAAGE</sequence>
<keyword evidence="6 9" id="KW-1133">Transmembrane helix</keyword>
<evidence type="ECO:0000256" key="2">
    <source>
        <dbReference type="ARBA" id="ARBA00009773"/>
    </source>
</evidence>
<feature type="transmembrane region" description="Helical" evidence="9">
    <location>
        <begin position="268"/>
        <end position="290"/>
    </location>
</feature>
<feature type="transmembrane region" description="Helical" evidence="9">
    <location>
        <begin position="123"/>
        <end position="147"/>
    </location>
</feature>
<feature type="transmembrane region" description="Helical" evidence="9">
    <location>
        <begin position="94"/>
        <end position="111"/>
    </location>
</feature>
<evidence type="ECO:0000256" key="8">
    <source>
        <dbReference type="SAM" id="MobiDB-lite"/>
    </source>
</evidence>
<feature type="transmembrane region" description="Helical" evidence="9">
    <location>
        <begin position="211"/>
        <end position="233"/>
    </location>
</feature>
<evidence type="ECO:0000256" key="5">
    <source>
        <dbReference type="ARBA" id="ARBA00022692"/>
    </source>
</evidence>
<dbReference type="RefSeq" id="WP_386416221.1">
    <property type="nucleotide sequence ID" value="NZ_JBHSZO010000027.1"/>
</dbReference>
<keyword evidence="7 9" id="KW-0472">Membrane</keyword>
<feature type="transmembrane region" description="Helical" evidence="9">
    <location>
        <begin position="296"/>
        <end position="315"/>
    </location>
</feature>
<dbReference type="Pfam" id="PF01594">
    <property type="entry name" value="AI-2E_transport"/>
    <property type="match status" value="1"/>
</dbReference>
<evidence type="ECO:0000256" key="3">
    <source>
        <dbReference type="ARBA" id="ARBA00022448"/>
    </source>
</evidence>
<comment type="caution">
    <text evidence="10">The sequence shown here is derived from an EMBL/GenBank/DDBJ whole genome shotgun (WGS) entry which is preliminary data.</text>
</comment>
<evidence type="ECO:0000256" key="9">
    <source>
        <dbReference type="SAM" id="Phobius"/>
    </source>
</evidence>
<keyword evidence="3" id="KW-0813">Transport</keyword>
<dbReference type="EMBL" id="JBHSZO010000027">
    <property type="protein sequence ID" value="MFC7219946.1"/>
    <property type="molecule type" value="Genomic_DNA"/>
</dbReference>
<dbReference type="PANTHER" id="PTHR21716">
    <property type="entry name" value="TRANSMEMBRANE PROTEIN"/>
    <property type="match status" value="1"/>
</dbReference>
<gene>
    <name evidence="10" type="ORF">ACFQLX_17505</name>
</gene>
<evidence type="ECO:0000256" key="4">
    <source>
        <dbReference type="ARBA" id="ARBA00022475"/>
    </source>
</evidence>
<comment type="similarity">
    <text evidence="2">Belongs to the autoinducer-2 exporter (AI-2E) (TC 2.A.86) family.</text>
</comment>
<evidence type="ECO:0000256" key="6">
    <source>
        <dbReference type="ARBA" id="ARBA00022989"/>
    </source>
</evidence>
<dbReference type="Proteomes" id="UP001596413">
    <property type="component" value="Unassembled WGS sequence"/>
</dbReference>
<keyword evidence="5 9" id="KW-0812">Transmembrane</keyword>
<evidence type="ECO:0000256" key="1">
    <source>
        <dbReference type="ARBA" id="ARBA00004651"/>
    </source>
</evidence>
<dbReference type="SUPFAM" id="SSF103473">
    <property type="entry name" value="MFS general substrate transporter"/>
    <property type="match status" value="1"/>
</dbReference>
<dbReference type="PANTHER" id="PTHR21716:SF53">
    <property type="entry name" value="PERMEASE PERM-RELATED"/>
    <property type="match status" value="1"/>
</dbReference>
<organism evidence="10 11">
    <name type="scientific">Streptomyces polyrhachis</name>
    <dbReference type="NCBI Taxonomy" id="1282885"/>
    <lineage>
        <taxon>Bacteria</taxon>
        <taxon>Bacillati</taxon>
        <taxon>Actinomycetota</taxon>
        <taxon>Actinomycetes</taxon>
        <taxon>Kitasatosporales</taxon>
        <taxon>Streptomycetaceae</taxon>
        <taxon>Streptomyces</taxon>
    </lineage>
</organism>
<protein>
    <submittedName>
        <fullName evidence="10">AI-2E family transporter</fullName>
    </submittedName>
</protein>
<proteinExistence type="inferred from homology"/>
<feature type="region of interest" description="Disordered" evidence="8">
    <location>
        <begin position="411"/>
        <end position="436"/>
    </location>
</feature>
<feature type="transmembrane region" description="Helical" evidence="9">
    <location>
        <begin position="366"/>
        <end position="393"/>
    </location>
</feature>
<dbReference type="InterPro" id="IPR036259">
    <property type="entry name" value="MFS_trans_sf"/>
</dbReference>
<evidence type="ECO:0000256" key="7">
    <source>
        <dbReference type="ARBA" id="ARBA00023136"/>
    </source>
</evidence>
<reference evidence="11" key="1">
    <citation type="journal article" date="2019" name="Int. J. Syst. Evol. Microbiol.">
        <title>The Global Catalogue of Microorganisms (GCM) 10K type strain sequencing project: providing services to taxonomists for standard genome sequencing and annotation.</title>
        <authorList>
            <consortium name="The Broad Institute Genomics Platform"/>
            <consortium name="The Broad Institute Genome Sequencing Center for Infectious Disease"/>
            <person name="Wu L."/>
            <person name="Ma J."/>
        </authorList>
    </citation>
    <scope>NUCLEOTIDE SEQUENCE [LARGE SCALE GENOMIC DNA]</scope>
    <source>
        <strain evidence="11">CGMCC 1.13681</strain>
    </source>
</reference>
<feature type="transmembrane region" description="Helical" evidence="9">
    <location>
        <begin position="322"/>
        <end position="346"/>
    </location>
</feature>
<keyword evidence="4" id="KW-1003">Cell membrane</keyword>
<keyword evidence="11" id="KW-1185">Reference proteome</keyword>
<feature type="region of interest" description="Disordered" evidence="8">
    <location>
        <begin position="25"/>
        <end position="54"/>
    </location>
</feature>
<evidence type="ECO:0000313" key="11">
    <source>
        <dbReference type="Proteomes" id="UP001596413"/>
    </source>
</evidence>
<evidence type="ECO:0000313" key="10">
    <source>
        <dbReference type="EMBL" id="MFC7219946.1"/>
    </source>
</evidence>
<accession>A0ABW2GJS2</accession>
<dbReference type="InterPro" id="IPR002549">
    <property type="entry name" value="AI-2E-like"/>
</dbReference>
<comment type="subcellular location">
    <subcellularLocation>
        <location evidence="1">Cell membrane</location>
        <topology evidence="1">Multi-pass membrane protein</topology>
    </subcellularLocation>
</comment>